<keyword evidence="2" id="KW-0812">Transmembrane</keyword>
<dbReference type="SUPFAM" id="SSF52833">
    <property type="entry name" value="Thioredoxin-like"/>
    <property type="match status" value="1"/>
</dbReference>
<dbReference type="EMBL" id="QVTE01000018">
    <property type="protein sequence ID" value="RFU69979.1"/>
    <property type="molecule type" value="Genomic_DNA"/>
</dbReference>
<comment type="caution">
    <text evidence="4">The sequence shown here is derived from an EMBL/GenBank/DDBJ whole genome shotgun (WGS) entry which is preliminary data.</text>
</comment>
<keyword evidence="2" id="KW-1133">Transmembrane helix</keyword>
<accession>A0A372LPK3</accession>
<proteinExistence type="predicted"/>
<name>A0A372LPK3_9BACI</name>
<dbReference type="GO" id="GO:0016491">
    <property type="term" value="F:oxidoreductase activity"/>
    <property type="evidence" value="ECO:0007669"/>
    <property type="project" value="InterPro"/>
</dbReference>
<dbReference type="InterPro" id="IPR036249">
    <property type="entry name" value="Thioredoxin-like_sf"/>
</dbReference>
<dbReference type="PROSITE" id="PS51352">
    <property type="entry name" value="THIOREDOXIN_2"/>
    <property type="match status" value="1"/>
</dbReference>
<dbReference type="AlphaFoldDB" id="A0A372LPK3"/>
<dbReference type="InterPro" id="IPR017937">
    <property type="entry name" value="Thioredoxin_CS"/>
</dbReference>
<organism evidence="4 5">
    <name type="scientific">Peribacillus saganii</name>
    <dbReference type="NCBI Taxonomy" id="2303992"/>
    <lineage>
        <taxon>Bacteria</taxon>
        <taxon>Bacillati</taxon>
        <taxon>Bacillota</taxon>
        <taxon>Bacilli</taxon>
        <taxon>Bacillales</taxon>
        <taxon>Bacillaceae</taxon>
        <taxon>Peribacillus</taxon>
    </lineage>
</organism>
<dbReference type="InterPro" id="IPR050553">
    <property type="entry name" value="Thioredoxin_ResA/DsbE_sf"/>
</dbReference>
<dbReference type="Gene3D" id="3.40.30.10">
    <property type="entry name" value="Glutaredoxin"/>
    <property type="match status" value="1"/>
</dbReference>
<dbReference type="PANTHER" id="PTHR42852">
    <property type="entry name" value="THIOL:DISULFIDE INTERCHANGE PROTEIN DSBE"/>
    <property type="match status" value="1"/>
</dbReference>
<dbReference type="InterPro" id="IPR000866">
    <property type="entry name" value="AhpC/TSA"/>
</dbReference>
<evidence type="ECO:0000256" key="1">
    <source>
        <dbReference type="ARBA" id="ARBA00023157"/>
    </source>
</evidence>
<dbReference type="Pfam" id="PF00578">
    <property type="entry name" value="AhpC-TSA"/>
    <property type="match status" value="1"/>
</dbReference>
<protein>
    <submittedName>
        <fullName evidence="4">TlpA family protein disulfide reductase</fullName>
    </submittedName>
</protein>
<feature type="transmembrane region" description="Helical" evidence="2">
    <location>
        <begin position="6"/>
        <end position="22"/>
    </location>
</feature>
<feature type="domain" description="Thioredoxin" evidence="3">
    <location>
        <begin position="55"/>
        <end position="195"/>
    </location>
</feature>
<dbReference type="InterPro" id="IPR013766">
    <property type="entry name" value="Thioredoxin_domain"/>
</dbReference>
<dbReference type="PANTHER" id="PTHR42852:SF1">
    <property type="entry name" value="THIOREDOXIN-LIKE PROTEIN YNEN"/>
    <property type="match status" value="1"/>
</dbReference>
<reference evidence="4 5" key="1">
    <citation type="submission" date="2018-08" db="EMBL/GenBank/DDBJ databases">
        <title>Bacillus chawlae sp. nov., Bacillus glennii sp. nov., and Bacillus saganii sp. nov. Isolated from the Vehicle Assembly Building at Kennedy Space Center where the Viking Spacecraft were Assembled.</title>
        <authorList>
            <person name="Seuylemezian A."/>
            <person name="Vaishampayan P."/>
        </authorList>
    </citation>
    <scope>NUCLEOTIDE SEQUENCE [LARGE SCALE GENOMIC DNA]</scope>
    <source>
        <strain evidence="4 5">V47-23a</strain>
    </source>
</reference>
<sequence>MKKNLLGITIIVIAIAIVLLNLEKPKVSKDLSTGGRDHVGIRVNASESMAATTLPEVGSVPPDFHLTTLEGKTVKLSDFKGKKVILNFWATWCPPCKAEIPHMQRFYEKNKDKDVIILAVNLTSEENGQAAIEKFVKKYDLTFPILLDKEGQVGETYQTFTIPTSYIVDTQGVINKKIVGPMDEEMMTKFINDAR</sequence>
<keyword evidence="1" id="KW-1015">Disulfide bond</keyword>
<dbReference type="PROSITE" id="PS00194">
    <property type="entry name" value="THIOREDOXIN_1"/>
    <property type="match status" value="1"/>
</dbReference>
<evidence type="ECO:0000313" key="4">
    <source>
        <dbReference type="EMBL" id="RFU69979.1"/>
    </source>
</evidence>
<evidence type="ECO:0000256" key="2">
    <source>
        <dbReference type="SAM" id="Phobius"/>
    </source>
</evidence>
<dbReference type="Proteomes" id="UP000264541">
    <property type="component" value="Unassembled WGS sequence"/>
</dbReference>
<keyword evidence="5" id="KW-1185">Reference proteome</keyword>
<dbReference type="GO" id="GO:0016209">
    <property type="term" value="F:antioxidant activity"/>
    <property type="evidence" value="ECO:0007669"/>
    <property type="project" value="InterPro"/>
</dbReference>
<evidence type="ECO:0000259" key="3">
    <source>
        <dbReference type="PROSITE" id="PS51352"/>
    </source>
</evidence>
<evidence type="ECO:0000313" key="5">
    <source>
        <dbReference type="Proteomes" id="UP000264541"/>
    </source>
</evidence>
<dbReference type="RefSeq" id="WP_117326305.1">
    <property type="nucleotide sequence ID" value="NZ_QVTE01000018.1"/>
</dbReference>
<gene>
    <name evidence="4" type="ORF">D0469_08385</name>
</gene>
<dbReference type="CDD" id="cd02966">
    <property type="entry name" value="TlpA_like_family"/>
    <property type="match status" value="1"/>
</dbReference>
<dbReference type="OrthoDB" id="25753at2"/>
<keyword evidence="2" id="KW-0472">Membrane</keyword>